<keyword evidence="4" id="KW-1185">Reference proteome</keyword>
<accession>A0A2U3N2J7</accession>
<feature type="domain" description="EamA" evidence="2">
    <location>
        <begin position="2"/>
        <end position="131"/>
    </location>
</feature>
<feature type="transmembrane region" description="Helical" evidence="1">
    <location>
        <begin position="240"/>
        <end position="261"/>
    </location>
</feature>
<feature type="transmembrane region" description="Helical" evidence="1">
    <location>
        <begin position="145"/>
        <end position="164"/>
    </location>
</feature>
<dbReference type="InParanoid" id="A0A2U3N2J7"/>
<dbReference type="PANTHER" id="PTHR22911">
    <property type="entry name" value="ACYL-MALONYL CONDENSING ENZYME-RELATED"/>
    <property type="match status" value="1"/>
</dbReference>
<evidence type="ECO:0000313" key="3">
    <source>
        <dbReference type="EMBL" id="SPL71910.1"/>
    </source>
</evidence>
<feature type="transmembrane region" description="Helical" evidence="1">
    <location>
        <begin position="267"/>
        <end position="285"/>
    </location>
</feature>
<name>A0A2U3N2J7_9GAMM</name>
<dbReference type="GO" id="GO:0016020">
    <property type="term" value="C:membrane"/>
    <property type="evidence" value="ECO:0007669"/>
    <property type="project" value="InterPro"/>
</dbReference>
<evidence type="ECO:0000259" key="2">
    <source>
        <dbReference type="Pfam" id="PF00892"/>
    </source>
</evidence>
<dbReference type="InterPro" id="IPR000620">
    <property type="entry name" value="EamA_dom"/>
</dbReference>
<dbReference type="AlphaFoldDB" id="A0A2U3N2J7"/>
<dbReference type="EMBL" id="OOGT01000189">
    <property type="protein sequence ID" value="SPL71910.1"/>
    <property type="molecule type" value="Genomic_DNA"/>
</dbReference>
<keyword evidence="1" id="KW-0472">Membrane</keyword>
<dbReference type="OrthoDB" id="6077724at2"/>
<feature type="transmembrane region" description="Helical" evidence="1">
    <location>
        <begin position="207"/>
        <end position="228"/>
    </location>
</feature>
<protein>
    <submittedName>
        <fullName evidence="3">EamA-like transporter family protein</fullName>
    </submittedName>
</protein>
<proteinExistence type="predicted"/>
<keyword evidence="1" id="KW-0812">Transmembrane</keyword>
<evidence type="ECO:0000256" key="1">
    <source>
        <dbReference type="SAM" id="Phobius"/>
    </source>
</evidence>
<dbReference type="Pfam" id="PF00892">
    <property type="entry name" value="EamA"/>
    <property type="match status" value="2"/>
</dbReference>
<sequence length="292" mass="32509">MMYSLLCAFLWATTGIFVKSVQNIPIALILFSRFVIAGIFIFILDQSRKRPTPLTSHFANKLKLQLRLASLMVLYYLTATYSFIYAPVALATLLMSLSPCVAIIYKAIQREKISFIEISGFLLAFLGVAFYIYPSLNIADNQPRIMLWGCLLAFSAAIFKAINAQLIWNNKAILTNQDLNQVNKYTYVIAIILTSFSLFKIDQHLTFSTLNFSLLLLLGIFATALPSILNNIASSKIDPVANTVIGMLTPLMAGFLAWIFIGEKLTLWSIFSLLISLSGVLLIVLKGNKKLA</sequence>
<feature type="transmembrane region" description="Helical" evidence="1">
    <location>
        <begin position="185"/>
        <end position="201"/>
    </location>
</feature>
<feature type="transmembrane region" description="Helical" evidence="1">
    <location>
        <begin position="25"/>
        <end position="44"/>
    </location>
</feature>
<reference evidence="4" key="1">
    <citation type="submission" date="2018-03" db="EMBL/GenBank/DDBJ databases">
        <authorList>
            <person name="Blom J."/>
        </authorList>
    </citation>
    <scope>NUCLEOTIDE SEQUENCE [LARGE SCALE GENOMIC DNA]</scope>
    <source>
        <strain evidence="4">KPC-SM-21</strain>
    </source>
</reference>
<dbReference type="InterPro" id="IPR037185">
    <property type="entry name" value="EmrE-like"/>
</dbReference>
<dbReference type="RefSeq" id="WP_121975321.1">
    <property type="nucleotide sequence ID" value="NZ_OOGT01000189.1"/>
</dbReference>
<dbReference type="SUPFAM" id="SSF103481">
    <property type="entry name" value="Multidrug resistance efflux transporter EmrE"/>
    <property type="match status" value="2"/>
</dbReference>
<dbReference type="Proteomes" id="UP000245974">
    <property type="component" value="Unassembled WGS sequence"/>
</dbReference>
<keyword evidence="1" id="KW-1133">Transmembrane helix</keyword>
<feature type="transmembrane region" description="Helical" evidence="1">
    <location>
        <begin position="115"/>
        <end position="133"/>
    </location>
</feature>
<feature type="transmembrane region" description="Helical" evidence="1">
    <location>
        <begin position="64"/>
        <end position="84"/>
    </location>
</feature>
<feature type="domain" description="EamA" evidence="2">
    <location>
        <begin position="147"/>
        <end position="284"/>
    </location>
</feature>
<evidence type="ECO:0000313" key="4">
    <source>
        <dbReference type="Proteomes" id="UP000245974"/>
    </source>
</evidence>
<organism evidence="3 4">
    <name type="scientific">Acinetobacter stercoris</name>
    <dbReference type="NCBI Taxonomy" id="2126983"/>
    <lineage>
        <taxon>Bacteria</taxon>
        <taxon>Pseudomonadati</taxon>
        <taxon>Pseudomonadota</taxon>
        <taxon>Gammaproteobacteria</taxon>
        <taxon>Moraxellales</taxon>
        <taxon>Moraxellaceae</taxon>
        <taxon>Acinetobacter</taxon>
    </lineage>
</organism>
<gene>
    <name evidence="3" type="ORF">KPC_3088</name>
</gene>